<evidence type="ECO:0000259" key="2">
    <source>
        <dbReference type="Pfam" id="PF00296"/>
    </source>
</evidence>
<dbReference type="InterPro" id="IPR011251">
    <property type="entry name" value="Luciferase-like_dom"/>
</dbReference>
<dbReference type="NCBIfam" id="TIGR03558">
    <property type="entry name" value="oxido_grp_1"/>
    <property type="match status" value="1"/>
</dbReference>
<dbReference type="OrthoDB" id="9780518at2"/>
<name>A0A5B8C3U2_9MICO</name>
<dbReference type="InterPro" id="IPR050766">
    <property type="entry name" value="Bact_Lucif_Oxidored"/>
</dbReference>
<dbReference type="InterPro" id="IPR019949">
    <property type="entry name" value="CmoO-like"/>
</dbReference>
<dbReference type="InterPro" id="IPR036661">
    <property type="entry name" value="Luciferase-like_sf"/>
</dbReference>
<organism evidence="3 4">
    <name type="scientific">Georgenia yuyongxinii</name>
    <dbReference type="NCBI Taxonomy" id="2589797"/>
    <lineage>
        <taxon>Bacteria</taxon>
        <taxon>Bacillati</taxon>
        <taxon>Actinomycetota</taxon>
        <taxon>Actinomycetes</taxon>
        <taxon>Micrococcales</taxon>
        <taxon>Bogoriellaceae</taxon>
        <taxon>Georgenia</taxon>
    </lineage>
</organism>
<dbReference type="Pfam" id="PF00296">
    <property type="entry name" value="Bac_luciferase"/>
    <property type="match status" value="1"/>
</dbReference>
<dbReference type="Gene3D" id="3.20.20.30">
    <property type="entry name" value="Luciferase-like domain"/>
    <property type="match status" value="1"/>
</dbReference>
<dbReference type="GO" id="GO:0005829">
    <property type="term" value="C:cytosol"/>
    <property type="evidence" value="ECO:0007669"/>
    <property type="project" value="TreeGrafter"/>
</dbReference>
<dbReference type="SUPFAM" id="SSF51679">
    <property type="entry name" value="Bacterial luciferase-like"/>
    <property type="match status" value="1"/>
</dbReference>
<dbReference type="GO" id="GO:0016705">
    <property type="term" value="F:oxidoreductase activity, acting on paired donors, with incorporation or reduction of molecular oxygen"/>
    <property type="evidence" value="ECO:0007669"/>
    <property type="project" value="InterPro"/>
</dbReference>
<evidence type="ECO:0000313" key="3">
    <source>
        <dbReference type="EMBL" id="QDC24740.1"/>
    </source>
</evidence>
<dbReference type="KEGG" id="gyu:FE374_09045"/>
<evidence type="ECO:0000256" key="1">
    <source>
        <dbReference type="ARBA" id="ARBA00007789"/>
    </source>
</evidence>
<keyword evidence="3" id="KW-0560">Oxidoreductase</keyword>
<comment type="similarity">
    <text evidence="1">To bacterial alkanal monooxygenase alpha and beta chains.</text>
</comment>
<proteinExistence type="predicted"/>
<dbReference type="EC" id="1.-.-.-" evidence="3"/>
<evidence type="ECO:0000313" key="4">
    <source>
        <dbReference type="Proteomes" id="UP000314616"/>
    </source>
</evidence>
<sequence length="328" mass="34465">MTALDVPFSLLDRSRTRAGEADAVAVRATVERARRAEGLGYSRFWVAEHHAVPGIGSGSPAVLAAAVAARTHRIRVGSGGVMLPNHVPLVVAEQFAVLESLYPGRIDLGLGRSLGFSAPVREALRTARTDPEEFLRDVAEVRAYLQGRGPVTARPAVAQAPPMFVLASGAGLTLAARAGLPVVVGGPVLLGPAPLAPYRAAFDDGAAATPARPYVIVSANVMVAATRAAAEELLLPDGWAMAASRATGAYPPLEEAAAVRRRSLTPKQRESVEQFYDQAIYGSPDEVAAELADLVRRAGADEVMLTTSTYDRNELARADAAIARLFTA</sequence>
<dbReference type="PANTHER" id="PTHR30137">
    <property type="entry name" value="LUCIFERASE-LIKE MONOOXYGENASE"/>
    <property type="match status" value="1"/>
</dbReference>
<protein>
    <submittedName>
        <fullName evidence="3">MsnO8 family LLM class oxidoreductase</fullName>
        <ecNumber evidence="3">1.-.-.-</ecNumber>
    </submittedName>
</protein>
<dbReference type="PANTHER" id="PTHR30137:SF6">
    <property type="entry name" value="LUCIFERASE-LIKE MONOOXYGENASE"/>
    <property type="match status" value="1"/>
</dbReference>
<dbReference type="Proteomes" id="UP000314616">
    <property type="component" value="Chromosome"/>
</dbReference>
<dbReference type="EMBL" id="CP040915">
    <property type="protein sequence ID" value="QDC24740.1"/>
    <property type="molecule type" value="Genomic_DNA"/>
</dbReference>
<feature type="domain" description="Luciferase-like" evidence="2">
    <location>
        <begin position="9"/>
        <end position="301"/>
    </location>
</feature>
<dbReference type="AlphaFoldDB" id="A0A5B8C3U2"/>
<dbReference type="RefSeq" id="WP_139928383.1">
    <property type="nucleotide sequence ID" value="NZ_CP040915.1"/>
</dbReference>
<gene>
    <name evidence="3" type="ORF">FE374_09045</name>
</gene>
<accession>A0A5B8C3U2</accession>
<reference evidence="3 4" key="1">
    <citation type="submission" date="2019-05" db="EMBL/GenBank/DDBJ databases">
        <title>Georgenia *** sp. nov., and Georgenia *** sp. nov., isolated from the intestinal contents of plateau pika (Ochotona curzoniae) in the Qinghai-Tibet plateau of China.</title>
        <authorList>
            <person name="Tian Z."/>
        </authorList>
    </citation>
    <scope>NUCLEOTIDE SEQUENCE [LARGE SCALE GENOMIC DNA]</scope>
    <source>
        <strain evidence="3 4">Z443</strain>
    </source>
</reference>